<dbReference type="Proteomes" id="UP001178888">
    <property type="component" value="Unassembled WGS sequence"/>
</dbReference>
<dbReference type="InterPro" id="IPR036890">
    <property type="entry name" value="HATPase_C_sf"/>
</dbReference>
<keyword evidence="2" id="KW-0547">Nucleotide-binding</keyword>
<dbReference type="GO" id="GO:0005524">
    <property type="term" value="F:ATP binding"/>
    <property type="evidence" value="ECO:0007669"/>
    <property type="project" value="UniProtKB-KW"/>
</dbReference>
<evidence type="ECO:0000313" key="12">
    <source>
        <dbReference type="Proteomes" id="UP001178888"/>
    </source>
</evidence>
<proteinExistence type="predicted"/>
<evidence type="ECO:0000256" key="7">
    <source>
        <dbReference type="ARBA" id="ARBA00023288"/>
    </source>
</evidence>
<dbReference type="PROSITE" id="PS50109">
    <property type="entry name" value="HIS_KIN"/>
    <property type="match status" value="1"/>
</dbReference>
<feature type="chain" id="PRO_5041643183" evidence="9">
    <location>
        <begin position="24"/>
        <end position="787"/>
    </location>
</feature>
<feature type="signal peptide" evidence="9">
    <location>
        <begin position="1"/>
        <end position="23"/>
    </location>
</feature>
<dbReference type="InterPro" id="IPR003594">
    <property type="entry name" value="HATPase_dom"/>
</dbReference>
<evidence type="ECO:0000256" key="4">
    <source>
        <dbReference type="ARBA" id="ARBA00022840"/>
    </source>
</evidence>
<dbReference type="SUPFAM" id="SSF55874">
    <property type="entry name" value="ATPase domain of HSP90 chaperone/DNA topoisomerase II/histidine kinase"/>
    <property type="match status" value="1"/>
</dbReference>
<dbReference type="RefSeq" id="WP_308912929.1">
    <property type="nucleotide sequence ID" value="NZ_JAVGVR010000001.1"/>
</dbReference>
<dbReference type="InterPro" id="IPR050640">
    <property type="entry name" value="Bact_2-comp_sensor_kinase"/>
</dbReference>
<keyword evidence="8" id="KW-1133">Transmembrane helix</keyword>
<dbReference type="Gene3D" id="3.30.565.10">
    <property type="entry name" value="Histidine kinase-like ATPase, C-terminal domain"/>
    <property type="match status" value="1"/>
</dbReference>
<evidence type="ECO:0000259" key="10">
    <source>
        <dbReference type="PROSITE" id="PS50109"/>
    </source>
</evidence>
<dbReference type="InterPro" id="IPR001638">
    <property type="entry name" value="Solute-binding_3/MltF_N"/>
</dbReference>
<evidence type="ECO:0000256" key="8">
    <source>
        <dbReference type="SAM" id="Phobius"/>
    </source>
</evidence>
<keyword evidence="8" id="KW-0812">Transmembrane</keyword>
<dbReference type="SUPFAM" id="SSF53850">
    <property type="entry name" value="Periplasmic binding protein-like II"/>
    <property type="match status" value="2"/>
</dbReference>
<evidence type="ECO:0000256" key="5">
    <source>
        <dbReference type="ARBA" id="ARBA00023012"/>
    </source>
</evidence>
<dbReference type="Gene3D" id="3.40.190.10">
    <property type="entry name" value="Periplasmic binding protein-like II"/>
    <property type="match status" value="4"/>
</dbReference>
<accession>A0AA90TR62</accession>
<dbReference type="InterPro" id="IPR005467">
    <property type="entry name" value="His_kinase_dom"/>
</dbReference>
<gene>
    <name evidence="11" type="ORF">RCG21_05155</name>
</gene>
<dbReference type="GO" id="GO:0000155">
    <property type="term" value="F:phosphorelay sensor kinase activity"/>
    <property type="evidence" value="ECO:0007669"/>
    <property type="project" value="InterPro"/>
</dbReference>
<keyword evidence="9" id="KW-0732">Signal</keyword>
<evidence type="ECO:0000256" key="1">
    <source>
        <dbReference type="ARBA" id="ARBA00022679"/>
    </source>
</evidence>
<keyword evidence="1" id="KW-0808">Transferase</keyword>
<keyword evidence="7" id="KW-0449">Lipoprotein</keyword>
<dbReference type="PANTHER" id="PTHR34220:SF7">
    <property type="entry name" value="SENSOR HISTIDINE KINASE YPDA"/>
    <property type="match status" value="1"/>
</dbReference>
<keyword evidence="4" id="KW-0067">ATP-binding</keyword>
<evidence type="ECO:0000256" key="6">
    <source>
        <dbReference type="ARBA" id="ARBA00023139"/>
    </source>
</evidence>
<protein>
    <submittedName>
        <fullName evidence="11">Transporter substrate-binding domain-containing protein</fullName>
    </submittedName>
</protein>
<dbReference type="AlphaFoldDB" id="A0AA90TR62"/>
<evidence type="ECO:0000256" key="3">
    <source>
        <dbReference type="ARBA" id="ARBA00022777"/>
    </source>
</evidence>
<dbReference type="GO" id="GO:0016020">
    <property type="term" value="C:membrane"/>
    <property type="evidence" value="ECO:0007669"/>
    <property type="project" value="InterPro"/>
</dbReference>
<keyword evidence="8" id="KW-0472">Membrane</keyword>
<dbReference type="SMART" id="SM00387">
    <property type="entry name" value="HATPase_c"/>
    <property type="match status" value="1"/>
</dbReference>
<evidence type="ECO:0000313" key="11">
    <source>
        <dbReference type="EMBL" id="MDQ6595785.1"/>
    </source>
</evidence>
<organism evidence="11 12">
    <name type="scientific">Bacillus salipaludis</name>
    <dbReference type="NCBI Taxonomy" id="2547811"/>
    <lineage>
        <taxon>Bacteria</taxon>
        <taxon>Bacillati</taxon>
        <taxon>Bacillota</taxon>
        <taxon>Bacilli</taxon>
        <taxon>Bacillales</taxon>
        <taxon>Bacillaceae</taxon>
        <taxon>Bacillus</taxon>
    </lineage>
</organism>
<dbReference type="PANTHER" id="PTHR34220">
    <property type="entry name" value="SENSOR HISTIDINE KINASE YPDA"/>
    <property type="match status" value="1"/>
</dbReference>
<comment type="caution">
    <text evidence="11">The sequence shown here is derived from an EMBL/GenBank/DDBJ whole genome shotgun (WGS) entry which is preliminary data.</text>
</comment>
<dbReference type="Pfam" id="PF02518">
    <property type="entry name" value="HATPase_c"/>
    <property type="match status" value="1"/>
</dbReference>
<feature type="transmembrane region" description="Helical" evidence="8">
    <location>
        <begin position="551"/>
        <end position="571"/>
    </location>
</feature>
<feature type="domain" description="Histidine kinase" evidence="10">
    <location>
        <begin position="686"/>
        <end position="785"/>
    </location>
</feature>
<dbReference type="InterPro" id="IPR010559">
    <property type="entry name" value="Sig_transdc_His_kin_internal"/>
</dbReference>
<reference evidence="11" key="1">
    <citation type="submission" date="2023-08" db="EMBL/GenBank/DDBJ databases">
        <title>Nitrogen cycling bacteria in agricultural field soils.</title>
        <authorList>
            <person name="Jang J."/>
        </authorList>
    </citation>
    <scope>NUCLEOTIDE SEQUENCE</scope>
    <source>
        <strain evidence="11">PS3-36</strain>
    </source>
</reference>
<sequence>MNGKKVIILLIMVWLFTSNFSVAEATSSKNRNSYENIYEKYSSTADSFSSESIPLTDDEIEYLDNVRKKGLKVPNNLDSMGGFYEFKNNGNEYGVNKLFYSTLEKVLGVKLSYVAVSSSEDVINKISNGSLDLSPIIQRRTVVYPEILLSEPISINMNFIFYSNDKKITDDTLVYTLAGKKVGILNMIDDNSQSLNNFSDIKYYPYKDLSAAYDALKNNKIDFIYSNVGNYRSLIDHGLLARPVPNSRTYDTYRVITSSSNPLLLSILNKAISIAIGPIVAKYEKEMQKAYLYNHFPMTEKEKEFIRSIGKVRVMVDDNFAPLSFYDKAKGKYSGASVELFENIAHLIGLDYIFIRDENLSWSEKVNKVKEKNIDLLFPISITETRQKFGLFSHPYVSTYYSVIAKADNPKKIKYVQELLHKKVGIVKGTSITDFIETIIPKEQITYFDSDRKMYLGLKNRDVDYIIQNENVFLEDFYENELFDLTSVYRIKESPKYYCYFFKQTGEMDTLVSIMNRAMNYFDTNDIVDKYKVGESELRNRYITQKRHRNLITFILLIVLIVLSLFVFGFIRTKKVSKKLEKEVAINEMAYLQSQIKPHFLYNALSAIMAFCYTDTEKAGELLNSLSKYLRIVFNTDNRGELVTLQREIELVKSYVDIEEARYGERLQTIFEIDETCLQQRIMPLMIQPLVENAIRHGVVKKTQGGTVKLTVQPKGESIKVTVTDDGVGMSEQKIKEILSRKETVFGVGLANIHQRLGHIADTKLTIESREGYGTIITLYLPFKKNT</sequence>
<evidence type="ECO:0000256" key="9">
    <source>
        <dbReference type="SAM" id="SignalP"/>
    </source>
</evidence>
<dbReference type="Pfam" id="PF06580">
    <property type="entry name" value="His_kinase"/>
    <property type="match status" value="1"/>
</dbReference>
<dbReference type="SMART" id="SM00062">
    <property type="entry name" value="PBPb"/>
    <property type="match status" value="1"/>
</dbReference>
<dbReference type="Pfam" id="PF00497">
    <property type="entry name" value="SBP_bac_3"/>
    <property type="match status" value="1"/>
</dbReference>
<name>A0AA90TR62_9BACI</name>
<dbReference type="EMBL" id="JAVGVR010000001">
    <property type="protein sequence ID" value="MDQ6595785.1"/>
    <property type="molecule type" value="Genomic_DNA"/>
</dbReference>
<evidence type="ECO:0000256" key="2">
    <source>
        <dbReference type="ARBA" id="ARBA00022741"/>
    </source>
</evidence>
<keyword evidence="3" id="KW-0418">Kinase</keyword>
<keyword evidence="12" id="KW-1185">Reference proteome</keyword>
<keyword evidence="6" id="KW-0564">Palmitate</keyword>
<keyword evidence="5" id="KW-0902">Two-component regulatory system</keyword>